<dbReference type="AlphaFoldDB" id="A0A7T1F2U4"/>
<dbReference type="KEGG" id="alam:RT761_00902"/>
<dbReference type="InterPro" id="IPR000182">
    <property type="entry name" value="GNAT_dom"/>
</dbReference>
<dbReference type="Pfam" id="PF13527">
    <property type="entry name" value="Acetyltransf_9"/>
    <property type="match status" value="1"/>
</dbReference>
<keyword evidence="3" id="KW-1185">Reference proteome</keyword>
<accession>A0A7T1F2U4</accession>
<proteinExistence type="predicted"/>
<name>A0A7T1F2U4_ATRLM</name>
<protein>
    <recommendedName>
        <fullName evidence="1">N-acetyltransferase domain-containing protein</fullName>
    </recommendedName>
</protein>
<evidence type="ECO:0000259" key="1">
    <source>
        <dbReference type="PROSITE" id="PS51186"/>
    </source>
</evidence>
<gene>
    <name evidence="2" type="ORF">RT761_00902</name>
</gene>
<dbReference type="EMBL" id="CP065383">
    <property type="protein sequence ID" value="QPM67690.1"/>
    <property type="molecule type" value="Genomic_DNA"/>
</dbReference>
<dbReference type="CDD" id="cd04301">
    <property type="entry name" value="NAT_SF"/>
    <property type="match status" value="1"/>
</dbReference>
<dbReference type="Proteomes" id="UP000594463">
    <property type="component" value="Chromosome"/>
</dbReference>
<feature type="domain" description="N-acetyltransferase" evidence="1">
    <location>
        <begin position="1"/>
        <end position="147"/>
    </location>
</feature>
<dbReference type="SUPFAM" id="SSF55729">
    <property type="entry name" value="Acyl-CoA N-acyltransferases (Nat)"/>
    <property type="match status" value="1"/>
</dbReference>
<reference evidence="2 3" key="1">
    <citation type="journal article" date="2021" name="Nat. Commun.">
        <title>Isolation of a member of the candidate phylum Atribacteria reveals a unique cell membrane structure.</title>
        <authorList>
            <person name="Taiki K."/>
            <person name="Nobu M.K."/>
            <person name="Kusada H."/>
            <person name="Meng X.-Y."/>
            <person name="Hosoki N."/>
            <person name="Uematsu K."/>
            <person name="Yoshioka H."/>
            <person name="Kamagata Y."/>
            <person name="Tamaki H."/>
        </authorList>
    </citation>
    <scope>NUCLEOTIDE SEQUENCE [LARGE SCALE GENOMIC DNA]</scope>
    <source>
        <strain evidence="2 3">RT761</strain>
    </source>
</reference>
<dbReference type="InterPro" id="IPR016181">
    <property type="entry name" value="Acyl_CoA_acyltransferase"/>
</dbReference>
<dbReference type="Gene3D" id="3.40.630.30">
    <property type="match status" value="1"/>
</dbReference>
<organism evidence="2 3">
    <name type="scientific">Atribacter laminatus</name>
    <dbReference type="NCBI Taxonomy" id="2847778"/>
    <lineage>
        <taxon>Bacteria</taxon>
        <taxon>Pseudomonadati</taxon>
        <taxon>Atribacterota</taxon>
        <taxon>Atribacteria</taxon>
        <taxon>Atribacterales</taxon>
        <taxon>Atribacteraceae</taxon>
        <taxon>Atribacter</taxon>
    </lineage>
</organism>
<dbReference type="RefSeq" id="WP_218112879.1">
    <property type="nucleotide sequence ID" value="NZ_CP065383.1"/>
</dbReference>
<sequence>MEIIRETYTTFSENAEFLKKIFPQDDEKYYYDFLKYDPFFHPNNIYSIKNRNQTIATLWCLPRLFIDSKRTILAAGIANVATNPSFRGQGLAGQLMEKALKKAEVQNFEFIILVTKIPEYYKRWGFQKIGKYEGVIEPSTTGKYPITCQNIPYENILDLYISFYQDFQAIAPLRNLAYMKGMKEWNQWSSMFNYNGKKADWFLLRNEIGQSAIFYGLDREENFKVFEIIWDKNIDKKDLLALLHNWAYQLGKNIHLDLPLPVINYLRLEANKDDKDTVMVKPYEDIDINRLYLPVPDYF</sequence>
<evidence type="ECO:0000313" key="3">
    <source>
        <dbReference type="Proteomes" id="UP000594463"/>
    </source>
</evidence>
<evidence type="ECO:0000313" key="2">
    <source>
        <dbReference type="EMBL" id="QPM67690.1"/>
    </source>
</evidence>
<dbReference type="PROSITE" id="PS51186">
    <property type="entry name" value="GNAT"/>
    <property type="match status" value="1"/>
</dbReference>
<dbReference type="GO" id="GO:0016747">
    <property type="term" value="F:acyltransferase activity, transferring groups other than amino-acyl groups"/>
    <property type="evidence" value="ECO:0007669"/>
    <property type="project" value="InterPro"/>
</dbReference>